<dbReference type="Pfam" id="PF16177">
    <property type="entry name" value="ACAS_N"/>
    <property type="match status" value="1"/>
</dbReference>
<gene>
    <name evidence="8" type="ORF">ENS31_06610</name>
</gene>
<protein>
    <submittedName>
        <fullName evidence="8">Acetoacetate--CoA ligase</fullName>
        <ecNumber evidence="8">6.2.1.16</ecNumber>
    </submittedName>
</protein>
<dbReference type="InterPro" id="IPR005914">
    <property type="entry name" value="Acac_CoA_synth"/>
</dbReference>
<dbReference type="InterPro" id="IPR042099">
    <property type="entry name" value="ANL_N_sf"/>
</dbReference>
<dbReference type="EC" id="6.2.1.16" evidence="8"/>
<name>A0A7V2ZJS3_9BACT</name>
<dbReference type="InterPro" id="IPR045851">
    <property type="entry name" value="AMP-bd_C_sf"/>
</dbReference>
<evidence type="ECO:0000256" key="1">
    <source>
        <dbReference type="ARBA" id="ARBA00006432"/>
    </source>
</evidence>
<dbReference type="InterPro" id="IPR032387">
    <property type="entry name" value="ACAS_N"/>
</dbReference>
<dbReference type="InterPro" id="IPR025110">
    <property type="entry name" value="AMP-bd_C"/>
</dbReference>
<evidence type="ECO:0000256" key="2">
    <source>
        <dbReference type="ARBA" id="ARBA00022598"/>
    </source>
</evidence>
<dbReference type="GO" id="GO:0006629">
    <property type="term" value="P:lipid metabolic process"/>
    <property type="evidence" value="ECO:0007669"/>
    <property type="project" value="InterPro"/>
</dbReference>
<dbReference type="Gene3D" id="3.40.50.12780">
    <property type="entry name" value="N-terminal domain of ligase-like"/>
    <property type="match status" value="1"/>
</dbReference>
<reference evidence="8" key="1">
    <citation type="journal article" date="2020" name="mSystems">
        <title>Genome- and Community-Level Interaction Insights into Carbon Utilization and Element Cycling Functions of Hydrothermarchaeota in Hydrothermal Sediment.</title>
        <authorList>
            <person name="Zhou Z."/>
            <person name="Liu Y."/>
            <person name="Xu W."/>
            <person name="Pan J."/>
            <person name="Luo Z.H."/>
            <person name="Li M."/>
        </authorList>
    </citation>
    <scope>NUCLEOTIDE SEQUENCE [LARGE SCALE GENOMIC DNA]</scope>
    <source>
        <strain evidence="8">SpSt-479</strain>
    </source>
</reference>
<evidence type="ECO:0000259" key="5">
    <source>
        <dbReference type="Pfam" id="PF00501"/>
    </source>
</evidence>
<evidence type="ECO:0000256" key="4">
    <source>
        <dbReference type="ARBA" id="ARBA00022840"/>
    </source>
</evidence>
<keyword evidence="3" id="KW-0547">Nucleotide-binding</keyword>
<comment type="similarity">
    <text evidence="1">Belongs to the ATP-dependent AMP-binding enzyme family.</text>
</comment>
<dbReference type="PROSITE" id="PS00455">
    <property type="entry name" value="AMP_BINDING"/>
    <property type="match status" value="1"/>
</dbReference>
<keyword evidence="4" id="KW-0067">ATP-binding</keyword>
<dbReference type="Pfam" id="PF00501">
    <property type="entry name" value="AMP-binding"/>
    <property type="match status" value="1"/>
</dbReference>
<dbReference type="GO" id="GO:0005524">
    <property type="term" value="F:ATP binding"/>
    <property type="evidence" value="ECO:0007669"/>
    <property type="project" value="UniProtKB-KW"/>
</dbReference>
<dbReference type="Gene3D" id="3.30.300.30">
    <property type="match status" value="1"/>
</dbReference>
<feature type="domain" description="Acetyl-coenzyme A synthetase N-terminal" evidence="7">
    <location>
        <begin position="36"/>
        <end position="91"/>
    </location>
</feature>
<feature type="domain" description="AMP-dependent synthetase/ligase" evidence="5">
    <location>
        <begin position="96"/>
        <end position="471"/>
    </location>
</feature>
<dbReference type="EMBL" id="DSUJ01000008">
    <property type="protein sequence ID" value="HFI91191.1"/>
    <property type="molecule type" value="Genomic_DNA"/>
</dbReference>
<dbReference type="InterPro" id="IPR020845">
    <property type="entry name" value="AMP-binding_CS"/>
</dbReference>
<proteinExistence type="inferred from homology"/>
<keyword evidence="2 8" id="KW-0436">Ligase</keyword>
<dbReference type="PANTHER" id="PTHR42921">
    <property type="entry name" value="ACETOACETYL-COA SYNTHETASE"/>
    <property type="match status" value="1"/>
</dbReference>
<accession>A0A7V2ZJS3</accession>
<dbReference type="PANTHER" id="PTHR42921:SF1">
    <property type="entry name" value="ACETOACETYL-COA SYNTHETASE"/>
    <property type="match status" value="1"/>
</dbReference>
<dbReference type="NCBIfam" id="NF002937">
    <property type="entry name" value="PRK03584.1"/>
    <property type="match status" value="1"/>
</dbReference>
<dbReference type="Pfam" id="PF13193">
    <property type="entry name" value="AMP-binding_C"/>
    <property type="match status" value="1"/>
</dbReference>
<dbReference type="GO" id="GO:0030729">
    <property type="term" value="F:acetoacetate-CoA ligase activity"/>
    <property type="evidence" value="ECO:0007669"/>
    <property type="project" value="UniProtKB-EC"/>
</dbReference>
<dbReference type="InterPro" id="IPR000873">
    <property type="entry name" value="AMP-dep_synth/lig_dom"/>
</dbReference>
<evidence type="ECO:0000256" key="3">
    <source>
        <dbReference type="ARBA" id="ARBA00022741"/>
    </source>
</evidence>
<dbReference type="SUPFAM" id="SSF56801">
    <property type="entry name" value="Acetyl-CoA synthetase-like"/>
    <property type="match status" value="1"/>
</dbReference>
<evidence type="ECO:0000259" key="6">
    <source>
        <dbReference type="Pfam" id="PF13193"/>
    </source>
</evidence>
<dbReference type="NCBIfam" id="TIGR01217">
    <property type="entry name" value="ac_ac_CoA_syn"/>
    <property type="match status" value="1"/>
</dbReference>
<organism evidence="8">
    <name type="scientific">Ignavibacterium album</name>
    <dbReference type="NCBI Taxonomy" id="591197"/>
    <lineage>
        <taxon>Bacteria</taxon>
        <taxon>Pseudomonadati</taxon>
        <taxon>Ignavibacteriota</taxon>
        <taxon>Ignavibacteria</taxon>
        <taxon>Ignavibacteriales</taxon>
        <taxon>Ignavibacteriaceae</taxon>
        <taxon>Ignavibacterium</taxon>
    </lineage>
</organism>
<dbReference type="CDD" id="cd05943">
    <property type="entry name" value="AACS"/>
    <property type="match status" value="1"/>
</dbReference>
<evidence type="ECO:0000259" key="7">
    <source>
        <dbReference type="Pfam" id="PF16177"/>
    </source>
</evidence>
<comment type="caution">
    <text evidence="8">The sequence shown here is derived from an EMBL/GenBank/DDBJ whole genome shotgun (WGS) entry which is preliminary data.</text>
</comment>
<dbReference type="AlphaFoldDB" id="A0A7V2ZJS3"/>
<sequence length="648" mass="73418">MSELLWKPSKERISNSNISKFISFITEKEKINISDYHQLYDWSVSNIENFWKYIWDFAQIKHSKSFENILVDNGIKDSKWFTGAKLNFAENLLRFDDDRIALISYRENYPSVILTYSELNSSVRKVANAIKRLGVKKGDRVAGYVANTPESVIAMLATTSLGAIWSSTSPDFGIEGVVDRFGQIEPKILFATKSYFYGGKHIDNFDKILEVKKRIPSIDKIILIDEYFDFKLSKNFFETDKSIIPFSGLLDIDERDFEFVQSDFDHPVYIMYSSGTTGKPKCIVHGAGGTLLQHFKELALHTDLKREDVITYFTTCGWMMWNWLVSSLQIGATVVLIDGNPAHPIGRLWEIIEQEKITVFGTSPKYLTLIEKSGLIPKEKFNLNSLKTILSTGSPLTDANFHWVYKNVKDDVLLSSISGGTDIISCFMLGCPIVPVYSGEIQCRGLGMKVEAWDENGISILDQKGELVCTAPFPSRPIYFWNDEDGSKYMNAYFNYFPGVWRHGDYIRITKEGGVIVYGRSDSTLNPGGVRIGTAEIYKVVEAMEEVSDSLVVGKNINGDVELILFVVLKEGKILDEELINKIKSNIRKSTTPRHVPSKIFQINEVPYTISGKKVEIAVTRILNKQKIDNKDALANPISLEQFYAYVN</sequence>
<feature type="domain" description="AMP-binding enzyme C-terminal" evidence="6">
    <location>
        <begin position="540"/>
        <end position="613"/>
    </location>
</feature>
<evidence type="ECO:0000313" key="8">
    <source>
        <dbReference type="EMBL" id="HFI91191.1"/>
    </source>
</evidence>